<gene>
    <name evidence="1" type="ORF">PYW08_009654</name>
</gene>
<dbReference type="Proteomes" id="UP001231649">
    <property type="component" value="Chromosome 24"/>
</dbReference>
<comment type="caution">
    <text evidence="1">The sequence shown here is derived from an EMBL/GenBank/DDBJ whole genome shotgun (WGS) entry which is preliminary data.</text>
</comment>
<evidence type="ECO:0000313" key="2">
    <source>
        <dbReference type="Proteomes" id="UP001231649"/>
    </source>
</evidence>
<organism evidence="1 2">
    <name type="scientific">Mythimna loreyi</name>
    <dbReference type="NCBI Taxonomy" id="667449"/>
    <lineage>
        <taxon>Eukaryota</taxon>
        <taxon>Metazoa</taxon>
        <taxon>Ecdysozoa</taxon>
        <taxon>Arthropoda</taxon>
        <taxon>Hexapoda</taxon>
        <taxon>Insecta</taxon>
        <taxon>Pterygota</taxon>
        <taxon>Neoptera</taxon>
        <taxon>Endopterygota</taxon>
        <taxon>Lepidoptera</taxon>
        <taxon>Glossata</taxon>
        <taxon>Ditrysia</taxon>
        <taxon>Noctuoidea</taxon>
        <taxon>Noctuidae</taxon>
        <taxon>Noctuinae</taxon>
        <taxon>Hadenini</taxon>
        <taxon>Mythimna</taxon>
    </lineage>
</organism>
<reference evidence="1" key="1">
    <citation type="submission" date="2023-03" db="EMBL/GenBank/DDBJ databases">
        <title>Chromosome-level genomes of two armyworms, Mythimna separata and Mythimna loreyi, provide insights into the biosynthesis and reception of sex pheromones.</title>
        <authorList>
            <person name="Zhao H."/>
        </authorList>
    </citation>
    <scope>NUCLEOTIDE SEQUENCE</scope>
    <source>
        <strain evidence="1">BeijingLab</strain>
    </source>
</reference>
<proteinExistence type="predicted"/>
<sequence length="383" mass="43148">MVVDYFDKLSFLCEMYDAEADLIVELVLNYFPFDNSCQVLNVKKGTTLVRRVHLPTLKVEMLQVGNTIKVFSRLLLIKDCAPATKKKMFSHFESTFALIKPVPAEMHGKIIAFIAKKGFRIVRMKNGKINKKFAMALYEHIAGSDVLPVVINYLTGGEVIGLELVGPDAVKEWRRALGPTDPSKAAPGTLRRMFASNKLENVAHGVRNRETADKMLELFFGRTKEKISRFPFRATFKDCTCCIIKPHAVIDGNAGHILEQISSSKKFFISAMAMFSVTITNAEEFYEVYKDVVPEYKSACIQLAEGKCIALEVKCRDPSQNAVCEFRKLCGPRDPEICRQLYPDCIRALYGKNVIENAVHCTDLPEDGVSEVEYFFRLIAANE</sequence>
<accession>A0ACC2QBG3</accession>
<dbReference type="EMBL" id="CM056800">
    <property type="protein sequence ID" value="KAJ8709650.1"/>
    <property type="molecule type" value="Genomic_DNA"/>
</dbReference>
<keyword evidence="2" id="KW-1185">Reference proteome</keyword>
<protein>
    <submittedName>
        <fullName evidence="1">Uncharacterized protein</fullName>
    </submittedName>
</protein>
<evidence type="ECO:0000313" key="1">
    <source>
        <dbReference type="EMBL" id="KAJ8709650.1"/>
    </source>
</evidence>
<name>A0ACC2QBG3_9NEOP</name>